<comment type="caution">
    <text evidence="1">The sequence shown here is derived from an EMBL/GenBank/DDBJ whole genome shotgun (WGS) entry which is preliminary data.</text>
</comment>
<evidence type="ECO:0000313" key="1">
    <source>
        <dbReference type="EMBL" id="GAA3962849.1"/>
    </source>
</evidence>
<proteinExistence type="predicted"/>
<sequence length="185" mass="20727">MTETPTPKPGEIWITDGADEPVEYRTDGWYWVITGNRCFRQDRTPIRRLVGYTVEHVERLREVLRDLHADVLTEARVERDEAIARAEAAEVALADAACPTLDDIAEHEPWWVLRAAADLAGHACDFDCRPAALRALADELEREHAEKVERDRLVVRATEVYSATMGHETALAAVVDAVLAEAVDQ</sequence>
<evidence type="ECO:0000313" key="2">
    <source>
        <dbReference type="Proteomes" id="UP001418444"/>
    </source>
</evidence>
<reference evidence="2" key="1">
    <citation type="journal article" date="2019" name="Int. J. Syst. Evol. Microbiol.">
        <title>The Global Catalogue of Microorganisms (GCM) 10K type strain sequencing project: providing services to taxonomists for standard genome sequencing and annotation.</title>
        <authorList>
            <consortium name="The Broad Institute Genomics Platform"/>
            <consortium name="The Broad Institute Genome Sequencing Center for Infectious Disease"/>
            <person name="Wu L."/>
            <person name="Ma J."/>
        </authorList>
    </citation>
    <scope>NUCLEOTIDE SEQUENCE [LARGE SCALE GENOMIC DNA]</scope>
    <source>
        <strain evidence="2">JCM 16923</strain>
    </source>
</reference>
<dbReference type="RefSeq" id="WP_344783977.1">
    <property type="nucleotide sequence ID" value="NZ_BAAAZW010000006.1"/>
</dbReference>
<name>A0ABP7PBE9_9ACTN</name>
<protein>
    <submittedName>
        <fullName evidence="1">Uncharacterized protein</fullName>
    </submittedName>
</protein>
<keyword evidence="2" id="KW-1185">Reference proteome</keyword>
<dbReference type="EMBL" id="BAAAZW010000006">
    <property type="protein sequence ID" value="GAA3962849.1"/>
    <property type="molecule type" value="Genomic_DNA"/>
</dbReference>
<gene>
    <name evidence="1" type="ORF">GCM10022231_23850</name>
</gene>
<dbReference type="Proteomes" id="UP001418444">
    <property type="component" value="Unassembled WGS sequence"/>
</dbReference>
<organism evidence="1 2">
    <name type="scientific">Gordonia caeni</name>
    <dbReference type="NCBI Taxonomy" id="1007097"/>
    <lineage>
        <taxon>Bacteria</taxon>
        <taxon>Bacillati</taxon>
        <taxon>Actinomycetota</taxon>
        <taxon>Actinomycetes</taxon>
        <taxon>Mycobacteriales</taxon>
        <taxon>Gordoniaceae</taxon>
        <taxon>Gordonia</taxon>
    </lineage>
</organism>
<accession>A0ABP7PBE9</accession>